<dbReference type="InterPro" id="IPR050570">
    <property type="entry name" value="Cell_wall_metabolism_enzyme"/>
</dbReference>
<dbReference type="CDD" id="cd12797">
    <property type="entry name" value="M23_peptidase"/>
    <property type="match status" value="1"/>
</dbReference>
<evidence type="ECO:0000256" key="1">
    <source>
        <dbReference type="ARBA" id="ARBA00001947"/>
    </source>
</evidence>
<organism evidence="10">
    <name type="scientific">Caulobacter sp. 73W</name>
    <dbReference type="NCBI Taxonomy" id="3161137"/>
    <lineage>
        <taxon>Bacteria</taxon>
        <taxon>Pseudomonadati</taxon>
        <taxon>Pseudomonadota</taxon>
        <taxon>Alphaproteobacteria</taxon>
        <taxon>Caulobacterales</taxon>
        <taxon>Caulobacteraceae</taxon>
        <taxon>Caulobacter</taxon>
    </lineage>
</organism>
<reference evidence="10" key="1">
    <citation type="submission" date="2024-06" db="EMBL/GenBank/DDBJ databases">
        <title>Caulobacter inopinatus, sp. nov.</title>
        <authorList>
            <person name="Donachie S.P."/>
        </authorList>
    </citation>
    <scope>NUCLEOTIDE SEQUENCE</scope>
    <source>
        <strain evidence="10">73W</strain>
    </source>
</reference>
<keyword evidence="7" id="KW-1133">Transmembrane helix</keyword>
<dbReference type="Pfam" id="PF01551">
    <property type="entry name" value="Peptidase_M23"/>
    <property type="match status" value="1"/>
</dbReference>
<dbReference type="PANTHER" id="PTHR21666:SF288">
    <property type="entry name" value="CELL DIVISION PROTEIN YTFB"/>
    <property type="match status" value="1"/>
</dbReference>
<proteinExistence type="predicted"/>
<evidence type="ECO:0000313" key="10">
    <source>
        <dbReference type="EMBL" id="XDO97060.1"/>
    </source>
</evidence>
<keyword evidence="4" id="KW-0378">Hydrolase</keyword>
<evidence type="ECO:0000256" key="4">
    <source>
        <dbReference type="ARBA" id="ARBA00022801"/>
    </source>
</evidence>
<evidence type="ECO:0000256" key="5">
    <source>
        <dbReference type="ARBA" id="ARBA00022833"/>
    </source>
</evidence>
<evidence type="ECO:0000259" key="8">
    <source>
        <dbReference type="Pfam" id="PF01551"/>
    </source>
</evidence>
<gene>
    <name evidence="10" type="ORF">ABOZ73_01130</name>
</gene>
<evidence type="ECO:0000256" key="6">
    <source>
        <dbReference type="ARBA" id="ARBA00023049"/>
    </source>
</evidence>
<evidence type="ECO:0000259" key="9">
    <source>
        <dbReference type="Pfam" id="PF19353"/>
    </source>
</evidence>
<sequence>MGMTRFRRLWRSLHELFPERHLYVRSGGQMRGVVLTPVKQMVIAGGVAGFALWTGVSTVAMLINASSLNAADQQVMRIKAQNERMNADRQARLNSAIAQLSAVNGSVDDLAASVERRHAALAMLVSDFKGAPGAVEALKPAAPRLADANPVERINATRMDQERIIQSAETYAKTRAERLRVAFRLAGLNPESYVNRGGSLGGPLIEAKDPRALAAVLDVEPDFAMRIQRASSNMSDMRSLSSAANRLPMGRPAFAVKTSGFGVRFDPFTRRPALHSGLDFAGGVNTPISATAPGVVSFTGVRSGYGNTIEIDHGGGFKTRYAHLNAIGVRPGQRVGVGQRIGGMGNTGRSTGPHLHYEVWVNGKAQNPDRFVRAGDYVQQASS</sequence>
<name>A0AB39KT33_9CAUL</name>
<protein>
    <submittedName>
        <fullName evidence="10">Peptidoglycan DD-metalloendopeptidase family protein</fullName>
    </submittedName>
</protein>
<dbReference type="RefSeq" id="WP_369060026.1">
    <property type="nucleotide sequence ID" value="NZ_CP158375.1"/>
</dbReference>
<evidence type="ECO:0000256" key="2">
    <source>
        <dbReference type="ARBA" id="ARBA00022670"/>
    </source>
</evidence>
<evidence type="ECO:0000256" key="7">
    <source>
        <dbReference type="SAM" id="Phobius"/>
    </source>
</evidence>
<dbReference type="EMBL" id="CP158375">
    <property type="protein sequence ID" value="XDO97060.1"/>
    <property type="molecule type" value="Genomic_DNA"/>
</dbReference>
<dbReference type="InterPro" id="IPR045974">
    <property type="entry name" value="DUF5930"/>
</dbReference>
<keyword evidence="3" id="KW-0479">Metal-binding</keyword>
<dbReference type="InterPro" id="IPR016047">
    <property type="entry name" value="M23ase_b-sheet_dom"/>
</dbReference>
<dbReference type="GO" id="GO:0004222">
    <property type="term" value="F:metalloendopeptidase activity"/>
    <property type="evidence" value="ECO:0007669"/>
    <property type="project" value="TreeGrafter"/>
</dbReference>
<keyword evidence="5" id="KW-0862">Zinc</keyword>
<comment type="cofactor">
    <cofactor evidence="1">
        <name>Zn(2+)</name>
        <dbReference type="ChEBI" id="CHEBI:29105"/>
    </cofactor>
</comment>
<keyword evidence="6" id="KW-0482">Metalloprotease</keyword>
<evidence type="ECO:0000256" key="3">
    <source>
        <dbReference type="ARBA" id="ARBA00022723"/>
    </source>
</evidence>
<feature type="domain" description="M23ase beta-sheet core" evidence="8">
    <location>
        <begin position="274"/>
        <end position="368"/>
    </location>
</feature>
<keyword evidence="7" id="KW-0812">Transmembrane</keyword>
<dbReference type="FunFam" id="2.70.70.10:FF:000006">
    <property type="entry name" value="M23 family peptidase"/>
    <property type="match status" value="1"/>
</dbReference>
<accession>A0AB39KT33</accession>
<dbReference type="GO" id="GO:0006508">
    <property type="term" value="P:proteolysis"/>
    <property type="evidence" value="ECO:0007669"/>
    <property type="project" value="UniProtKB-KW"/>
</dbReference>
<dbReference type="PANTHER" id="PTHR21666">
    <property type="entry name" value="PEPTIDASE-RELATED"/>
    <property type="match status" value="1"/>
</dbReference>
<keyword evidence="7" id="KW-0472">Membrane</keyword>
<keyword evidence="2" id="KW-0645">Protease</keyword>
<dbReference type="AlphaFoldDB" id="A0AB39KT33"/>
<feature type="transmembrane region" description="Helical" evidence="7">
    <location>
        <begin position="41"/>
        <end position="63"/>
    </location>
</feature>
<dbReference type="Gene3D" id="2.70.70.10">
    <property type="entry name" value="Glucose Permease (Domain IIA)"/>
    <property type="match status" value="1"/>
</dbReference>
<dbReference type="InterPro" id="IPR011055">
    <property type="entry name" value="Dup_hybrid_motif"/>
</dbReference>
<dbReference type="Pfam" id="PF19353">
    <property type="entry name" value="DUF5930"/>
    <property type="match status" value="1"/>
</dbReference>
<dbReference type="SUPFAM" id="SSF51261">
    <property type="entry name" value="Duplicated hybrid motif"/>
    <property type="match status" value="1"/>
</dbReference>
<feature type="domain" description="DUF5930" evidence="9">
    <location>
        <begin position="7"/>
        <end position="102"/>
    </location>
</feature>
<dbReference type="GO" id="GO:0046872">
    <property type="term" value="F:metal ion binding"/>
    <property type="evidence" value="ECO:0007669"/>
    <property type="project" value="UniProtKB-KW"/>
</dbReference>